<evidence type="ECO:0000256" key="1">
    <source>
        <dbReference type="SAM" id="Phobius"/>
    </source>
</evidence>
<dbReference type="EMBL" id="JXJN01019953">
    <property type="status" value="NOT_ANNOTATED_CDS"/>
    <property type="molecule type" value="Genomic_DNA"/>
</dbReference>
<evidence type="ECO:0000313" key="3">
    <source>
        <dbReference type="Proteomes" id="UP000092460"/>
    </source>
</evidence>
<keyword evidence="3" id="KW-1185">Reference proteome</keyword>
<proteinExistence type="predicted"/>
<organism evidence="2 3">
    <name type="scientific">Glossina palpalis gambiensis</name>
    <dbReference type="NCBI Taxonomy" id="67801"/>
    <lineage>
        <taxon>Eukaryota</taxon>
        <taxon>Metazoa</taxon>
        <taxon>Ecdysozoa</taxon>
        <taxon>Arthropoda</taxon>
        <taxon>Hexapoda</taxon>
        <taxon>Insecta</taxon>
        <taxon>Pterygota</taxon>
        <taxon>Neoptera</taxon>
        <taxon>Endopterygota</taxon>
        <taxon>Diptera</taxon>
        <taxon>Brachycera</taxon>
        <taxon>Muscomorpha</taxon>
        <taxon>Hippoboscoidea</taxon>
        <taxon>Glossinidae</taxon>
        <taxon>Glossina</taxon>
    </lineage>
</organism>
<name>A0A1B0BT24_9MUSC</name>
<dbReference type="Proteomes" id="UP000092460">
    <property type="component" value="Unassembled WGS sequence"/>
</dbReference>
<evidence type="ECO:0000313" key="2">
    <source>
        <dbReference type="EnsemblMetazoa" id="GPPI039645-PA"/>
    </source>
</evidence>
<dbReference type="AlphaFoldDB" id="A0A1B0BT24"/>
<dbReference type="EnsemblMetazoa" id="GPPI039645-RA">
    <property type="protein sequence ID" value="GPPI039645-PA"/>
    <property type="gene ID" value="GPPI039645"/>
</dbReference>
<reference evidence="2" key="2">
    <citation type="submission" date="2020-05" db="UniProtKB">
        <authorList>
            <consortium name="EnsemblMetazoa"/>
        </authorList>
    </citation>
    <scope>IDENTIFICATION</scope>
    <source>
        <strain evidence="2">IAEA</strain>
    </source>
</reference>
<protein>
    <submittedName>
        <fullName evidence="2">Uncharacterized protein</fullName>
    </submittedName>
</protein>
<keyword evidence="1" id="KW-0812">Transmembrane</keyword>
<accession>A0A1B0BT24</accession>
<sequence>MMNVDTLPNDSSAKALLSAITFSGLILSNIATRFASNTRPLLRDIVGVLHSSLALHYDQFDMGGYLTMECLS</sequence>
<feature type="transmembrane region" description="Helical" evidence="1">
    <location>
        <begin position="15"/>
        <end position="35"/>
    </location>
</feature>
<dbReference type="VEuPathDB" id="VectorBase:GPPI039645"/>
<keyword evidence="1" id="KW-1133">Transmembrane helix</keyword>
<reference evidence="3" key="1">
    <citation type="submission" date="2015-01" db="EMBL/GenBank/DDBJ databases">
        <authorList>
            <person name="Aksoy S."/>
            <person name="Warren W."/>
            <person name="Wilson R.K."/>
        </authorList>
    </citation>
    <scope>NUCLEOTIDE SEQUENCE [LARGE SCALE GENOMIC DNA]</scope>
    <source>
        <strain evidence="3">IAEA</strain>
    </source>
</reference>
<keyword evidence="1" id="KW-0472">Membrane</keyword>